<dbReference type="InterPro" id="IPR045584">
    <property type="entry name" value="Pilin-like"/>
</dbReference>
<comment type="caution">
    <text evidence="11">The sequence shown here is derived from an EMBL/GenBank/DDBJ whole genome shotgun (WGS) entry which is preliminary data.</text>
</comment>
<dbReference type="PANTHER" id="PTHR39583">
    <property type="entry name" value="TYPE II SECRETION SYSTEM PROTEIN J-RELATED"/>
    <property type="match status" value="1"/>
</dbReference>
<dbReference type="Pfam" id="PF07963">
    <property type="entry name" value="N_methyl"/>
    <property type="match status" value="1"/>
</dbReference>
<accession>A0A8J6IT84</accession>
<evidence type="ECO:0000256" key="10">
    <source>
        <dbReference type="SAM" id="Phobius"/>
    </source>
</evidence>
<dbReference type="Proteomes" id="UP000601768">
    <property type="component" value="Unassembled WGS sequence"/>
</dbReference>
<keyword evidence="5" id="KW-0488">Methylation</keyword>
<evidence type="ECO:0000313" key="12">
    <source>
        <dbReference type="Proteomes" id="UP000601768"/>
    </source>
</evidence>
<evidence type="ECO:0000256" key="8">
    <source>
        <dbReference type="ARBA" id="ARBA00022989"/>
    </source>
</evidence>
<evidence type="ECO:0000256" key="3">
    <source>
        <dbReference type="ARBA" id="ARBA00021539"/>
    </source>
</evidence>
<dbReference type="GO" id="GO:0015627">
    <property type="term" value="C:type II protein secretion system complex"/>
    <property type="evidence" value="ECO:0007669"/>
    <property type="project" value="InterPro"/>
</dbReference>
<keyword evidence="6" id="KW-0997">Cell inner membrane</keyword>
<dbReference type="RefSeq" id="WP_186506328.1">
    <property type="nucleotide sequence ID" value="NZ_JACNEP010000005.1"/>
</dbReference>
<keyword evidence="7 10" id="KW-0812">Transmembrane</keyword>
<dbReference type="Gene3D" id="3.10.610.10">
    <property type="entry name" value="GSPII I/J protein-like"/>
    <property type="match status" value="1"/>
</dbReference>
<dbReference type="GO" id="GO:0015628">
    <property type="term" value="P:protein secretion by the type II secretion system"/>
    <property type="evidence" value="ECO:0007669"/>
    <property type="project" value="InterPro"/>
</dbReference>
<keyword evidence="9 10" id="KW-0472">Membrane</keyword>
<keyword evidence="8 10" id="KW-1133">Transmembrane helix</keyword>
<dbReference type="PROSITE" id="PS00409">
    <property type="entry name" value="PROKAR_NTER_METHYL"/>
    <property type="match status" value="1"/>
</dbReference>
<dbReference type="Gene3D" id="2.10.70.20">
    <property type="entry name" value="gspk-gspi-gspj complex like domains"/>
    <property type="match status" value="1"/>
</dbReference>
<name>A0A8J6IT84_9ALTE</name>
<proteinExistence type="inferred from homology"/>
<dbReference type="InterPro" id="IPR051621">
    <property type="entry name" value="T2SS_protein_J"/>
</dbReference>
<keyword evidence="4" id="KW-1003">Cell membrane</keyword>
<feature type="transmembrane region" description="Helical" evidence="10">
    <location>
        <begin position="7"/>
        <end position="29"/>
    </location>
</feature>
<comment type="subcellular location">
    <subcellularLocation>
        <location evidence="1">Cell inner membrane</location>
        <topology evidence="1">Single-pass membrane protein</topology>
    </subcellularLocation>
</comment>
<evidence type="ECO:0000256" key="5">
    <source>
        <dbReference type="ARBA" id="ARBA00022481"/>
    </source>
</evidence>
<evidence type="ECO:0000256" key="6">
    <source>
        <dbReference type="ARBA" id="ARBA00022519"/>
    </source>
</evidence>
<dbReference type="InterPro" id="IPR010055">
    <property type="entry name" value="T2SS_protein-GspJ"/>
</dbReference>
<evidence type="ECO:0000256" key="2">
    <source>
        <dbReference type="ARBA" id="ARBA00011084"/>
    </source>
</evidence>
<organism evidence="11 12">
    <name type="scientific">Neptunicella marina</name>
    <dbReference type="NCBI Taxonomy" id="2125989"/>
    <lineage>
        <taxon>Bacteria</taxon>
        <taxon>Pseudomonadati</taxon>
        <taxon>Pseudomonadota</taxon>
        <taxon>Gammaproteobacteria</taxon>
        <taxon>Alteromonadales</taxon>
        <taxon>Alteromonadaceae</taxon>
        <taxon>Neptunicella</taxon>
    </lineage>
</organism>
<evidence type="ECO:0000313" key="11">
    <source>
        <dbReference type="EMBL" id="MBC3765869.1"/>
    </source>
</evidence>
<dbReference type="NCBIfam" id="TIGR02532">
    <property type="entry name" value="IV_pilin_GFxxxE"/>
    <property type="match status" value="1"/>
</dbReference>
<dbReference type="GO" id="GO:0005886">
    <property type="term" value="C:plasma membrane"/>
    <property type="evidence" value="ECO:0007669"/>
    <property type="project" value="UniProtKB-SubCell"/>
</dbReference>
<evidence type="ECO:0000256" key="7">
    <source>
        <dbReference type="ARBA" id="ARBA00022692"/>
    </source>
</evidence>
<keyword evidence="12" id="KW-1185">Reference proteome</keyword>
<reference evidence="11" key="2">
    <citation type="submission" date="2020-08" db="EMBL/GenBank/DDBJ databases">
        <authorList>
            <person name="Lai Q."/>
        </authorList>
    </citation>
    <scope>NUCLEOTIDE SEQUENCE</scope>
    <source>
        <strain evidence="11">S27-2</strain>
    </source>
</reference>
<dbReference type="SUPFAM" id="SSF54523">
    <property type="entry name" value="Pili subunits"/>
    <property type="match status" value="1"/>
</dbReference>
<dbReference type="InterPro" id="IPR012902">
    <property type="entry name" value="N_methyl_site"/>
</dbReference>
<dbReference type="NCBIfam" id="TIGR01711">
    <property type="entry name" value="gspJ"/>
    <property type="match status" value="1"/>
</dbReference>
<dbReference type="PANTHER" id="PTHR39583:SF2">
    <property type="entry name" value="TYPE II SECRETION SYSTEM PROTEIN J"/>
    <property type="match status" value="1"/>
</dbReference>
<evidence type="ECO:0000256" key="1">
    <source>
        <dbReference type="ARBA" id="ARBA00004377"/>
    </source>
</evidence>
<reference evidence="11" key="1">
    <citation type="journal article" date="2018" name="Int. J. Syst. Evol. Microbiol.">
        <title>Neptunicella marina gen. nov., sp. nov., isolated from surface seawater.</title>
        <authorList>
            <person name="Liu X."/>
            <person name="Lai Q."/>
            <person name="Du Y."/>
            <person name="Zhang X."/>
            <person name="Liu Z."/>
            <person name="Sun F."/>
            <person name="Shao Z."/>
        </authorList>
    </citation>
    <scope>NUCLEOTIDE SEQUENCE</scope>
    <source>
        <strain evidence="11">S27-2</strain>
    </source>
</reference>
<evidence type="ECO:0000256" key="4">
    <source>
        <dbReference type="ARBA" id="ARBA00022475"/>
    </source>
</evidence>
<dbReference type="AlphaFoldDB" id="A0A8J6IT84"/>
<comment type="similarity">
    <text evidence="2">Belongs to the GSP J family.</text>
</comment>
<gene>
    <name evidence="11" type="primary">gspJ</name>
    <name evidence="11" type="ORF">H8B19_08270</name>
</gene>
<evidence type="ECO:0000256" key="9">
    <source>
        <dbReference type="ARBA" id="ARBA00023136"/>
    </source>
</evidence>
<dbReference type="Pfam" id="PF11612">
    <property type="entry name" value="T2SSJ"/>
    <property type="match status" value="1"/>
</dbReference>
<protein>
    <recommendedName>
        <fullName evidence="3">Type II secretion system protein J</fullName>
    </recommendedName>
</protein>
<dbReference type="EMBL" id="JACNEP010000005">
    <property type="protein sequence ID" value="MBC3765869.1"/>
    <property type="molecule type" value="Genomic_DNA"/>
</dbReference>
<sequence length="199" mass="22333">MRTRGFTLLEVLIAMAIFAVIGLASNAILTSVLDSNQLSGERFDKLEKLQRAMLTLERDIEQAVPRSIRIQGESSGWCIKGGNGEFESDADGLGLVHSGWHNPQLMLPRSTLQPVAYRLREGKLQRVYSNYVDNVIGYEPKVRDLLDNIDDFQVRFYTSEEQPQETYTGTKLPKAVEITIQSQDFGELTRLLLLTAGAQ</sequence>